<dbReference type="InterPro" id="IPR036388">
    <property type="entry name" value="WH-like_DNA-bd_sf"/>
</dbReference>
<dbReference type="EMBL" id="JBHUCP010000048">
    <property type="protein sequence ID" value="MFD1534962.1"/>
    <property type="molecule type" value="Genomic_DNA"/>
</dbReference>
<accession>A0ABW4FWN2</accession>
<dbReference type="RefSeq" id="WP_343972919.1">
    <property type="nucleotide sequence ID" value="NZ_BAAAJG010000003.1"/>
</dbReference>
<dbReference type="SUPFAM" id="SSF46894">
    <property type="entry name" value="C-terminal effector domain of the bipartite response regulators"/>
    <property type="match status" value="1"/>
</dbReference>
<keyword evidence="2" id="KW-1185">Reference proteome</keyword>
<evidence type="ECO:0008006" key="3">
    <source>
        <dbReference type="Google" id="ProtNLM"/>
    </source>
</evidence>
<dbReference type="InterPro" id="IPR016032">
    <property type="entry name" value="Sig_transdc_resp-reg_C-effctor"/>
</dbReference>
<dbReference type="Gene3D" id="1.10.10.10">
    <property type="entry name" value="Winged helix-like DNA-binding domain superfamily/Winged helix DNA-binding domain"/>
    <property type="match status" value="1"/>
</dbReference>
<comment type="caution">
    <text evidence="1">The sequence shown here is derived from an EMBL/GenBank/DDBJ whole genome shotgun (WGS) entry which is preliminary data.</text>
</comment>
<gene>
    <name evidence="1" type="ORF">ACFSCY_36680</name>
</gene>
<evidence type="ECO:0000313" key="1">
    <source>
        <dbReference type="EMBL" id="MFD1534962.1"/>
    </source>
</evidence>
<protein>
    <recommendedName>
        <fullName evidence="3">HTH luxR-type domain-containing protein</fullName>
    </recommendedName>
</protein>
<dbReference type="Proteomes" id="UP001597145">
    <property type="component" value="Unassembled WGS sequence"/>
</dbReference>
<organism evidence="1 2">
    <name type="scientific">Pseudonocardia aurantiaca</name>
    <dbReference type="NCBI Taxonomy" id="75290"/>
    <lineage>
        <taxon>Bacteria</taxon>
        <taxon>Bacillati</taxon>
        <taxon>Actinomycetota</taxon>
        <taxon>Actinomycetes</taxon>
        <taxon>Pseudonocardiales</taxon>
        <taxon>Pseudonocardiaceae</taxon>
        <taxon>Pseudonocardia</taxon>
    </lineage>
</organism>
<proteinExistence type="predicted"/>
<evidence type="ECO:0000313" key="2">
    <source>
        <dbReference type="Proteomes" id="UP001597145"/>
    </source>
</evidence>
<reference evidence="2" key="1">
    <citation type="journal article" date="2019" name="Int. J. Syst. Evol. Microbiol.">
        <title>The Global Catalogue of Microorganisms (GCM) 10K type strain sequencing project: providing services to taxonomists for standard genome sequencing and annotation.</title>
        <authorList>
            <consortium name="The Broad Institute Genomics Platform"/>
            <consortium name="The Broad Institute Genome Sequencing Center for Infectious Disease"/>
            <person name="Wu L."/>
            <person name="Ma J."/>
        </authorList>
    </citation>
    <scope>NUCLEOTIDE SEQUENCE [LARGE SCALE GENOMIC DNA]</scope>
    <source>
        <strain evidence="2">JCM 12165</strain>
    </source>
</reference>
<name>A0ABW4FWN2_9PSEU</name>
<sequence length="46" mass="5061">MPWASPRSAGNHIERIYTKIGTNTRAAAALFAMQHGLLRTLEPVDP</sequence>